<proteinExistence type="predicted"/>
<dbReference type="EMBL" id="MEXH01000002">
    <property type="protein sequence ID" value="OGC93002.1"/>
    <property type="molecule type" value="Genomic_DNA"/>
</dbReference>
<dbReference type="Gene3D" id="2.40.260.10">
    <property type="entry name" value="Sortase"/>
    <property type="match status" value="1"/>
</dbReference>
<evidence type="ECO:0008006" key="5">
    <source>
        <dbReference type="Google" id="ProtNLM"/>
    </source>
</evidence>
<evidence type="ECO:0000313" key="3">
    <source>
        <dbReference type="EMBL" id="OGC93002.1"/>
    </source>
</evidence>
<keyword evidence="2" id="KW-0472">Membrane</keyword>
<dbReference type="InterPro" id="IPR023365">
    <property type="entry name" value="Sortase_dom-sf"/>
</dbReference>
<comment type="caution">
    <text evidence="3">The sequence shown here is derived from an EMBL/GenBank/DDBJ whole genome shotgun (WGS) entry which is preliminary data.</text>
</comment>
<evidence type="ECO:0000256" key="1">
    <source>
        <dbReference type="ARBA" id="ARBA00022801"/>
    </source>
</evidence>
<dbReference type="GO" id="GO:0016787">
    <property type="term" value="F:hydrolase activity"/>
    <property type="evidence" value="ECO:0007669"/>
    <property type="project" value="UniProtKB-KW"/>
</dbReference>
<protein>
    <recommendedName>
        <fullName evidence="5">Sortase</fullName>
    </recommendedName>
</protein>
<keyword evidence="1" id="KW-0378">Hydrolase</keyword>
<gene>
    <name evidence="3" type="ORF">A2876_00425</name>
</gene>
<evidence type="ECO:0000313" key="4">
    <source>
        <dbReference type="Proteomes" id="UP000178176"/>
    </source>
</evidence>
<reference evidence="3 4" key="1">
    <citation type="journal article" date="2016" name="Nat. Commun.">
        <title>Thousands of microbial genomes shed light on interconnected biogeochemical processes in an aquifer system.</title>
        <authorList>
            <person name="Anantharaman K."/>
            <person name="Brown C.T."/>
            <person name="Hug L.A."/>
            <person name="Sharon I."/>
            <person name="Castelle C.J."/>
            <person name="Probst A.J."/>
            <person name="Thomas B.C."/>
            <person name="Singh A."/>
            <person name="Wilkins M.J."/>
            <person name="Karaoz U."/>
            <person name="Brodie E.L."/>
            <person name="Williams K.H."/>
            <person name="Hubbard S.S."/>
            <person name="Banfield J.F."/>
        </authorList>
    </citation>
    <scope>NUCLEOTIDE SEQUENCE [LARGE SCALE GENOMIC DNA]</scope>
</reference>
<organism evidence="3 4">
    <name type="scientific">Candidatus Amesbacteria bacterium RIFCSPHIGHO2_01_FULL_48_32b</name>
    <dbReference type="NCBI Taxonomy" id="1797253"/>
    <lineage>
        <taxon>Bacteria</taxon>
        <taxon>Candidatus Amesiibacteriota</taxon>
    </lineage>
</organism>
<accession>A0A1F4YGE9</accession>
<keyword evidence="2" id="KW-0812">Transmembrane</keyword>
<sequence>MTSRVLSLFLLTIGFGIMISVLLPIIASQFSLWFDIRSRLIDPTAVSASRPKLTILPYGPDLTQAASWFTASPQISSPSASPVSDFSLSLPSLKIDSLSVRINDTDLKTGPIHYPGTALPGAFGNSVVFGHSSLPIFYNPRNPLTIFNPLPKIKVGDDIYVTYSQTVFHYVVKNTQTVKPDNITVLAQNYSQKQLTLITCVPLGTYWRRFVATAELVN</sequence>
<evidence type="ECO:0000256" key="2">
    <source>
        <dbReference type="SAM" id="Phobius"/>
    </source>
</evidence>
<dbReference type="SUPFAM" id="SSF63817">
    <property type="entry name" value="Sortase"/>
    <property type="match status" value="1"/>
</dbReference>
<name>A0A1F4YGE9_9BACT</name>
<keyword evidence="2" id="KW-1133">Transmembrane helix</keyword>
<dbReference type="NCBIfam" id="TIGR01076">
    <property type="entry name" value="sortase_fam"/>
    <property type="match status" value="1"/>
</dbReference>
<dbReference type="AlphaFoldDB" id="A0A1F4YGE9"/>
<dbReference type="InterPro" id="IPR005754">
    <property type="entry name" value="Sortase"/>
</dbReference>
<feature type="transmembrane region" description="Helical" evidence="2">
    <location>
        <begin position="6"/>
        <end position="27"/>
    </location>
</feature>
<dbReference type="Proteomes" id="UP000178176">
    <property type="component" value="Unassembled WGS sequence"/>
</dbReference>
<dbReference type="Pfam" id="PF04203">
    <property type="entry name" value="Sortase"/>
    <property type="match status" value="1"/>
</dbReference>